<gene>
    <name evidence="6" type="ORF">ED733_000004</name>
</gene>
<evidence type="ECO:0000256" key="4">
    <source>
        <dbReference type="ARBA" id="ARBA00023136"/>
    </source>
</evidence>
<evidence type="ECO:0000256" key="5">
    <source>
        <dbReference type="SAM" id="Phobius"/>
    </source>
</evidence>
<feature type="transmembrane region" description="Helical" evidence="5">
    <location>
        <begin position="6"/>
        <end position="24"/>
    </location>
</feature>
<evidence type="ECO:0000256" key="2">
    <source>
        <dbReference type="ARBA" id="ARBA00022692"/>
    </source>
</evidence>
<feature type="transmembrane region" description="Helical" evidence="5">
    <location>
        <begin position="105"/>
        <end position="124"/>
    </location>
</feature>
<evidence type="ECO:0000256" key="1">
    <source>
        <dbReference type="ARBA" id="ARBA00004141"/>
    </source>
</evidence>
<keyword evidence="2 5" id="KW-0812">Transmembrane</keyword>
<dbReference type="InterPro" id="IPR051788">
    <property type="entry name" value="MFS_Transporter"/>
</dbReference>
<reference evidence="7" key="1">
    <citation type="submission" date="2018-12" db="EMBL/GenBank/DDBJ databases">
        <title>The complete genome of Metarhizium rileyi, a key fungal pathogen of Lepidoptera.</title>
        <authorList>
            <person name="Binneck E."/>
            <person name="Lastra C.C.L."/>
            <person name="Sosa-Gomez D.R."/>
        </authorList>
    </citation>
    <scope>NUCLEOTIDE SEQUENCE [LARGE SCALE GENOMIC DNA]</scope>
    <source>
        <strain evidence="7">Cep018-CH2</strain>
    </source>
</reference>
<evidence type="ECO:0000313" key="7">
    <source>
        <dbReference type="Proteomes" id="UP000317257"/>
    </source>
</evidence>
<feature type="transmembrane region" description="Helical" evidence="5">
    <location>
        <begin position="66"/>
        <end position="84"/>
    </location>
</feature>
<protein>
    <submittedName>
        <fullName evidence="6">Uncharacterized protein</fullName>
    </submittedName>
</protein>
<evidence type="ECO:0000313" key="6">
    <source>
        <dbReference type="EMBL" id="TWU72016.1"/>
    </source>
</evidence>
<feature type="transmembrane region" description="Helical" evidence="5">
    <location>
        <begin position="158"/>
        <end position="179"/>
    </location>
</feature>
<sequence>MARPQRLSLWGVATACGWVVEYLVYVRHGSLSQMRYMSRLVSMAVLYSVRLLLAEPTHRFGELQMILLYCLISISLQLIFRLYGNKCLRHMSFHHEPPNQISVPNIIAASIAISLIGLFTGPLLSDSQPPVQHKPVYLAGHNLSLGSRIFPRHVHSTALALVFVFAQMGGSLFPIITGCRVLKRRGKSPAADAVLPPMGQSIHECHLHFENIVGRDRDLSEGDRTILQLRSTTKEY</sequence>
<organism evidence="6 7">
    <name type="scientific">Metarhizium rileyi (strain RCEF 4871)</name>
    <name type="common">Nomuraea rileyi</name>
    <dbReference type="NCBI Taxonomy" id="1649241"/>
    <lineage>
        <taxon>Eukaryota</taxon>
        <taxon>Fungi</taxon>
        <taxon>Dikarya</taxon>
        <taxon>Ascomycota</taxon>
        <taxon>Pezizomycotina</taxon>
        <taxon>Sordariomycetes</taxon>
        <taxon>Hypocreomycetidae</taxon>
        <taxon>Hypocreales</taxon>
        <taxon>Clavicipitaceae</taxon>
        <taxon>Metarhizium</taxon>
    </lineage>
</organism>
<dbReference type="EMBL" id="SBHS01000033">
    <property type="protein sequence ID" value="TWU72016.1"/>
    <property type="molecule type" value="Genomic_DNA"/>
</dbReference>
<dbReference type="AlphaFoldDB" id="A0A5C6G7W7"/>
<name>A0A5C6G7W7_METRR</name>
<comment type="caution">
    <text evidence="6">The sequence shown here is derived from an EMBL/GenBank/DDBJ whole genome shotgun (WGS) entry which is preliminary data.</text>
</comment>
<comment type="subcellular location">
    <subcellularLocation>
        <location evidence="1">Membrane</location>
        <topology evidence="1">Multi-pass membrane protein</topology>
    </subcellularLocation>
</comment>
<evidence type="ECO:0000256" key="3">
    <source>
        <dbReference type="ARBA" id="ARBA00022989"/>
    </source>
</evidence>
<keyword evidence="4 5" id="KW-0472">Membrane</keyword>
<feature type="non-terminal residue" evidence="6">
    <location>
        <position position="236"/>
    </location>
</feature>
<dbReference type="PANTHER" id="PTHR23514:SF16">
    <property type="entry name" value="TRANSPORTER, PUTATIVE (AFU_ORTHOLOGUE AFUA_2G17270)-RELATED"/>
    <property type="match status" value="1"/>
</dbReference>
<dbReference type="PANTHER" id="PTHR23514">
    <property type="entry name" value="BYPASS OF STOP CODON PROTEIN 6"/>
    <property type="match status" value="1"/>
</dbReference>
<dbReference type="Proteomes" id="UP000317257">
    <property type="component" value="Unassembled WGS sequence"/>
</dbReference>
<dbReference type="GO" id="GO:0016020">
    <property type="term" value="C:membrane"/>
    <property type="evidence" value="ECO:0007669"/>
    <property type="project" value="UniProtKB-SubCell"/>
</dbReference>
<proteinExistence type="predicted"/>
<accession>A0A5C6G7W7</accession>
<keyword evidence="3 5" id="KW-1133">Transmembrane helix</keyword>